<name>A0A918N359_9FLAO</name>
<reference evidence="1 2" key="1">
    <citation type="journal article" date="2014" name="Int. J. Syst. Evol. Microbiol.">
        <title>Complete genome sequence of Corynebacterium casei LMG S-19264T (=DSM 44701T), isolated from a smear-ripened cheese.</title>
        <authorList>
            <consortium name="US DOE Joint Genome Institute (JGI-PGF)"/>
            <person name="Walter F."/>
            <person name="Albersmeier A."/>
            <person name="Kalinowski J."/>
            <person name="Ruckert C."/>
        </authorList>
    </citation>
    <scope>NUCLEOTIDE SEQUENCE [LARGE SCALE GENOMIC DNA]</scope>
    <source>
        <strain evidence="1 2">KCTC 12285</strain>
    </source>
</reference>
<evidence type="ECO:0000313" key="2">
    <source>
        <dbReference type="Proteomes" id="UP000601108"/>
    </source>
</evidence>
<proteinExistence type="predicted"/>
<evidence type="ECO:0000313" key="1">
    <source>
        <dbReference type="EMBL" id="GGX08182.1"/>
    </source>
</evidence>
<dbReference type="Proteomes" id="UP000601108">
    <property type="component" value="Unassembled WGS sequence"/>
</dbReference>
<comment type="caution">
    <text evidence="1">The sequence shown here is derived from an EMBL/GenBank/DDBJ whole genome shotgun (WGS) entry which is preliminary data.</text>
</comment>
<organism evidence="1 2">
    <name type="scientific">Aquimarina muelleri</name>
    <dbReference type="NCBI Taxonomy" id="279356"/>
    <lineage>
        <taxon>Bacteria</taxon>
        <taxon>Pseudomonadati</taxon>
        <taxon>Bacteroidota</taxon>
        <taxon>Flavobacteriia</taxon>
        <taxon>Flavobacteriales</taxon>
        <taxon>Flavobacteriaceae</taxon>
        <taxon>Aquimarina</taxon>
    </lineage>
</organism>
<gene>
    <name evidence="1" type="ORF">GCM10007384_07640</name>
</gene>
<protein>
    <submittedName>
        <fullName evidence="1">Uncharacterized protein</fullName>
    </submittedName>
</protein>
<keyword evidence="2" id="KW-1185">Reference proteome</keyword>
<dbReference type="AlphaFoldDB" id="A0A918N359"/>
<dbReference type="EMBL" id="BMWS01000003">
    <property type="protein sequence ID" value="GGX08182.1"/>
    <property type="molecule type" value="Genomic_DNA"/>
</dbReference>
<accession>A0A918N359</accession>
<sequence>MILCLLDFFSWTYSDFSNNQEKNNIKTVSKERIGRGYMNLLAIKEVSRVDEGMKNNTDSFCSHSYKAIKLHPLMSLWSNLPKISKLLSL</sequence>